<feature type="domain" description="Rhodopsin" evidence="7">
    <location>
        <begin position="35"/>
        <end position="270"/>
    </location>
</feature>
<dbReference type="Proteomes" id="UP000813461">
    <property type="component" value="Unassembled WGS sequence"/>
</dbReference>
<name>A0A8K0RFJ2_9PLEO</name>
<evidence type="ECO:0000256" key="5">
    <source>
        <dbReference type="ARBA" id="ARBA00038359"/>
    </source>
</evidence>
<accession>A0A8K0RFJ2</accession>
<gene>
    <name evidence="8" type="ORF">FB567DRAFT_487265</name>
</gene>
<evidence type="ECO:0000256" key="3">
    <source>
        <dbReference type="ARBA" id="ARBA00022989"/>
    </source>
</evidence>
<evidence type="ECO:0000256" key="2">
    <source>
        <dbReference type="ARBA" id="ARBA00022692"/>
    </source>
</evidence>
<feature type="transmembrane region" description="Helical" evidence="6">
    <location>
        <begin position="176"/>
        <end position="199"/>
    </location>
</feature>
<keyword evidence="4 6" id="KW-0472">Membrane</keyword>
<keyword evidence="3 6" id="KW-1133">Transmembrane helix</keyword>
<dbReference type="GO" id="GO:0016020">
    <property type="term" value="C:membrane"/>
    <property type="evidence" value="ECO:0007669"/>
    <property type="project" value="UniProtKB-SubCell"/>
</dbReference>
<evidence type="ECO:0000259" key="7">
    <source>
        <dbReference type="Pfam" id="PF20684"/>
    </source>
</evidence>
<feature type="transmembrane region" description="Helical" evidence="6">
    <location>
        <begin position="133"/>
        <end position="152"/>
    </location>
</feature>
<dbReference type="PANTHER" id="PTHR33048">
    <property type="entry name" value="PTH11-LIKE INTEGRAL MEMBRANE PROTEIN (AFU_ORTHOLOGUE AFUA_5G11245)"/>
    <property type="match status" value="1"/>
</dbReference>
<evidence type="ECO:0000256" key="1">
    <source>
        <dbReference type="ARBA" id="ARBA00004141"/>
    </source>
</evidence>
<keyword evidence="9" id="KW-1185">Reference proteome</keyword>
<evidence type="ECO:0000256" key="4">
    <source>
        <dbReference type="ARBA" id="ARBA00023136"/>
    </source>
</evidence>
<sequence>MAGNQDRFDIVNGKQIALLVAPVLCFVLATAAVALRWYTRSVRRVNTLTEDALCLAALAMSFVVVTLVYILVFLCGEGLTSDEIKADPSRDYAYVKRYWLRMQFALDICWATSVATVQLAFAKFYVRLYNNNLVARIGCYASMLLIAIWYIWSLAGWISMCHPPGKCELQSKKSCIIIGSLHVFFNAVILFVPAPAIIAAQLSSKRKVSMIILFLLGSFCTILAVLRIDCAINIFGDVNHDPIGASWWRVCFSPIEIALGIVCCCMPNTSPHPWWHRERPSLPTEGTGLRRLKFRTTSGSSSTSNLNPAHWMPGPKAQVNAFVTLENGVKSMERVGNLGPHEIKVTKDYQLDRGRL</sequence>
<feature type="transmembrane region" description="Helical" evidence="6">
    <location>
        <begin position="51"/>
        <end position="74"/>
    </location>
</feature>
<dbReference type="AlphaFoldDB" id="A0A8K0RFJ2"/>
<keyword evidence="2 6" id="KW-0812">Transmembrane</keyword>
<evidence type="ECO:0000313" key="9">
    <source>
        <dbReference type="Proteomes" id="UP000813461"/>
    </source>
</evidence>
<feature type="transmembrane region" description="Helical" evidence="6">
    <location>
        <begin position="16"/>
        <end position="39"/>
    </location>
</feature>
<reference evidence="8" key="1">
    <citation type="journal article" date="2021" name="Nat. Commun.">
        <title>Genetic determinants of endophytism in the Arabidopsis root mycobiome.</title>
        <authorList>
            <person name="Mesny F."/>
            <person name="Miyauchi S."/>
            <person name="Thiergart T."/>
            <person name="Pickel B."/>
            <person name="Atanasova L."/>
            <person name="Karlsson M."/>
            <person name="Huettel B."/>
            <person name="Barry K.W."/>
            <person name="Haridas S."/>
            <person name="Chen C."/>
            <person name="Bauer D."/>
            <person name="Andreopoulos W."/>
            <person name="Pangilinan J."/>
            <person name="LaButti K."/>
            <person name="Riley R."/>
            <person name="Lipzen A."/>
            <person name="Clum A."/>
            <person name="Drula E."/>
            <person name="Henrissat B."/>
            <person name="Kohler A."/>
            <person name="Grigoriev I.V."/>
            <person name="Martin F.M."/>
            <person name="Hacquard S."/>
        </authorList>
    </citation>
    <scope>NUCLEOTIDE SEQUENCE</scope>
    <source>
        <strain evidence="8">MPI-SDFR-AT-0120</strain>
    </source>
</reference>
<protein>
    <recommendedName>
        <fullName evidence="7">Rhodopsin domain-containing protein</fullName>
    </recommendedName>
</protein>
<dbReference type="OrthoDB" id="10017208at2759"/>
<dbReference type="EMBL" id="JAGMVJ010000002">
    <property type="protein sequence ID" value="KAH7093104.1"/>
    <property type="molecule type" value="Genomic_DNA"/>
</dbReference>
<dbReference type="Pfam" id="PF20684">
    <property type="entry name" value="Fung_rhodopsin"/>
    <property type="match status" value="1"/>
</dbReference>
<evidence type="ECO:0000256" key="6">
    <source>
        <dbReference type="SAM" id="Phobius"/>
    </source>
</evidence>
<comment type="caution">
    <text evidence="8">The sequence shown here is derived from an EMBL/GenBank/DDBJ whole genome shotgun (WGS) entry which is preliminary data.</text>
</comment>
<organism evidence="8 9">
    <name type="scientific">Paraphoma chrysanthemicola</name>
    <dbReference type="NCBI Taxonomy" id="798071"/>
    <lineage>
        <taxon>Eukaryota</taxon>
        <taxon>Fungi</taxon>
        <taxon>Dikarya</taxon>
        <taxon>Ascomycota</taxon>
        <taxon>Pezizomycotina</taxon>
        <taxon>Dothideomycetes</taxon>
        <taxon>Pleosporomycetidae</taxon>
        <taxon>Pleosporales</taxon>
        <taxon>Pleosporineae</taxon>
        <taxon>Phaeosphaeriaceae</taxon>
        <taxon>Paraphoma</taxon>
    </lineage>
</organism>
<feature type="transmembrane region" description="Helical" evidence="6">
    <location>
        <begin position="98"/>
        <end position="121"/>
    </location>
</feature>
<feature type="transmembrane region" description="Helical" evidence="6">
    <location>
        <begin position="211"/>
        <end position="235"/>
    </location>
</feature>
<evidence type="ECO:0000313" key="8">
    <source>
        <dbReference type="EMBL" id="KAH7093104.1"/>
    </source>
</evidence>
<comment type="subcellular location">
    <subcellularLocation>
        <location evidence="1">Membrane</location>
        <topology evidence="1">Multi-pass membrane protein</topology>
    </subcellularLocation>
</comment>
<dbReference type="PANTHER" id="PTHR33048:SF47">
    <property type="entry name" value="INTEGRAL MEMBRANE PROTEIN-RELATED"/>
    <property type="match status" value="1"/>
</dbReference>
<dbReference type="InterPro" id="IPR049326">
    <property type="entry name" value="Rhodopsin_dom_fungi"/>
</dbReference>
<proteinExistence type="inferred from homology"/>
<comment type="similarity">
    <text evidence="5">Belongs to the SAT4 family.</text>
</comment>
<dbReference type="InterPro" id="IPR052337">
    <property type="entry name" value="SAT4-like"/>
</dbReference>